<keyword evidence="1" id="KW-0472">Membrane</keyword>
<evidence type="ECO:0000256" key="1">
    <source>
        <dbReference type="SAM" id="Phobius"/>
    </source>
</evidence>
<feature type="transmembrane region" description="Helical" evidence="1">
    <location>
        <begin position="151"/>
        <end position="172"/>
    </location>
</feature>
<dbReference type="EMBL" id="CAJVQB010007282">
    <property type="protein sequence ID" value="CAG8700453.1"/>
    <property type="molecule type" value="Genomic_DNA"/>
</dbReference>
<keyword evidence="1" id="KW-0812">Transmembrane</keyword>
<protein>
    <submittedName>
        <fullName evidence="2">38377_t:CDS:1</fullName>
    </submittedName>
</protein>
<comment type="caution">
    <text evidence="2">The sequence shown here is derived from an EMBL/GenBank/DDBJ whole genome shotgun (WGS) entry which is preliminary data.</text>
</comment>
<accession>A0ABN7UY42</accession>
<reference evidence="2 3" key="1">
    <citation type="submission" date="2021-06" db="EMBL/GenBank/DDBJ databases">
        <authorList>
            <person name="Kallberg Y."/>
            <person name="Tangrot J."/>
            <person name="Rosling A."/>
        </authorList>
    </citation>
    <scope>NUCLEOTIDE SEQUENCE [LARGE SCALE GENOMIC DNA]</scope>
    <source>
        <strain evidence="2 3">120-4 pot B 10/14</strain>
    </source>
</reference>
<keyword evidence="3" id="KW-1185">Reference proteome</keyword>
<sequence length="210" mass="23732">DVAAMRAFMLRALVPSLYNVPWVNNIFSNLSTLVLLPLEHLLIEVLFQTQVPISIGTETKEAHGVELGLFREHGTVYRKNQASPFGGQNQTDRGLTTLERDQVRRRKGSGPNSFRRIGGYWEEDWRKELNYACPPFDLVHRGLTHSRECEATVILILLAWVLALWWLMFLGVPKEVIELPPASGIIIPGPSGQREPCKNPAWKLLAARIV</sequence>
<name>A0ABN7UY42_GIGMA</name>
<dbReference type="Proteomes" id="UP000789901">
    <property type="component" value="Unassembled WGS sequence"/>
</dbReference>
<evidence type="ECO:0000313" key="2">
    <source>
        <dbReference type="EMBL" id="CAG8700453.1"/>
    </source>
</evidence>
<keyword evidence="1" id="KW-1133">Transmembrane helix</keyword>
<organism evidence="2 3">
    <name type="scientific">Gigaspora margarita</name>
    <dbReference type="NCBI Taxonomy" id="4874"/>
    <lineage>
        <taxon>Eukaryota</taxon>
        <taxon>Fungi</taxon>
        <taxon>Fungi incertae sedis</taxon>
        <taxon>Mucoromycota</taxon>
        <taxon>Glomeromycotina</taxon>
        <taxon>Glomeromycetes</taxon>
        <taxon>Diversisporales</taxon>
        <taxon>Gigasporaceae</taxon>
        <taxon>Gigaspora</taxon>
    </lineage>
</organism>
<evidence type="ECO:0000313" key="3">
    <source>
        <dbReference type="Proteomes" id="UP000789901"/>
    </source>
</evidence>
<feature type="non-terminal residue" evidence="2">
    <location>
        <position position="1"/>
    </location>
</feature>
<gene>
    <name evidence="2" type="ORF">GMARGA_LOCUS12090</name>
</gene>
<proteinExistence type="predicted"/>